<reference evidence="1 2" key="1">
    <citation type="submission" date="2023-09" db="EMBL/GenBank/DDBJ databases">
        <authorList>
            <person name="Rey-Velasco X."/>
        </authorList>
    </citation>
    <scope>NUCLEOTIDE SEQUENCE [LARGE SCALE GENOMIC DNA]</scope>
    <source>
        <strain evidence="1 2">P050</strain>
    </source>
</reference>
<dbReference type="SUPFAM" id="SSF52833">
    <property type="entry name" value="Thioredoxin-like"/>
    <property type="match status" value="1"/>
</dbReference>
<keyword evidence="2" id="KW-1185">Reference proteome</keyword>
<accession>A0ABU2Y4I6</accession>
<sequence>MSVVCERECKQVVESSLEKGMTYKSYIELVNDLAKSNGTTGVDQSEDRVVYTGLNQRRMKRWNKTLKVSEKVRESIEKLDKKYTWLVLTESWCGDAAHVLPAINKVAELSENLDLKVLLRDENPDLMSNFLTNGAQSIPKLVMVDNESGQVVDTYGSRPKVLTDMVKEYKELHGKLTPEFKEDIQVWYNKDKGQTIINELVDLVKE</sequence>
<dbReference type="RefSeq" id="WP_311592664.1">
    <property type="nucleotide sequence ID" value="NZ_JAVRHV010000002.1"/>
</dbReference>
<evidence type="ECO:0000313" key="2">
    <source>
        <dbReference type="Proteomes" id="UP001252186"/>
    </source>
</evidence>
<protein>
    <submittedName>
        <fullName evidence="1">Thioredoxin family protein</fullName>
    </submittedName>
</protein>
<dbReference type="EMBL" id="JAVRHV010000002">
    <property type="protein sequence ID" value="MDT0552731.1"/>
    <property type="molecule type" value="Genomic_DNA"/>
</dbReference>
<gene>
    <name evidence="1" type="ORF">RM519_05685</name>
</gene>
<evidence type="ECO:0000313" key="1">
    <source>
        <dbReference type="EMBL" id="MDT0552731.1"/>
    </source>
</evidence>
<dbReference type="Pfam" id="PF14595">
    <property type="entry name" value="Thioredoxin_9"/>
    <property type="match status" value="1"/>
</dbReference>
<dbReference type="Proteomes" id="UP001252186">
    <property type="component" value="Unassembled WGS sequence"/>
</dbReference>
<proteinExistence type="predicted"/>
<dbReference type="Gene3D" id="3.40.30.10">
    <property type="entry name" value="Glutaredoxin"/>
    <property type="match status" value="1"/>
</dbReference>
<comment type="caution">
    <text evidence="1">The sequence shown here is derived from an EMBL/GenBank/DDBJ whole genome shotgun (WGS) entry which is preliminary data.</text>
</comment>
<organism evidence="1 2">
    <name type="scientific">Urechidicola vernalis</name>
    <dbReference type="NCBI Taxonomy" id="3075600"/>
    <lineage>
        <taxon>Bacteria</taxon>
        <taxon>Pseudomonadati</taxon>
        <taxon>Bacteroidota</taxon>
        <taxon>Flavobacteriia</taxon>
        <taxon>Flavobacteriales</taxon>
        <taxon>Flavobacteriaceae</taxon>
        <taxon>Urechidicola</taxon>
    </lineage>
</organism>
<name>A0ABU2Y4I6_9FLAO</name>
<dbReference type="InterPro" id="IPR036249">
    <property type="entry name" value="Thioredoxin-like_sf"/>
</dbReference>